<comment type="caution">
    <text evidence="9">The sequence shown here is derived from an EMBL/GenBank/DDBJ whole genome shotgun (WGS) entry which is preliminary data.</text>
</comment>
<dbReference type="PANTHER" id="PTHR30429">
    <property type="entry name" value="D-METHIONINE-BINDING LIPOPROTEIN METQ"/>
    <property type="match status" value="1"/>
</dbReference>
<evidence type="ECO:0000256" key="2">
    <source>
        <dbReference type="ARBA" id="ARBA00022729"/>
    </source>
</evidence>
<dbReference type="BioCyc" id="EBAC796937-HMP:GMGH-1026-MONOMER"/>
<keyword evidence="5 6" id="KW-0449">Lipoprotein</keyword>
<reference evidence="9 10" key="1">
    <citation type="submission" date="2011-08" db="EMBL/GenBank/DDBJ databases">
        <title>The Genome Sequence of Eubacteriaceae bacterium ACC19a.</title>
        <authorList>
            <consortium name="The Broad Institute Genome Sequencing Platform"/>
            <person name="Earl A."/>
            <person name="Ward D."/>
            <person name="Feldgarden M."/>
            <person name="Gevers D."/>
            <person name="Sizova M."/>
            <person name="Hazen A."/>
            <person name="Epstein S."/>
            <person name="Young S.K."/>
            <person name="Zeng Q."/>
            <person name="Gargeya S."/>
            <person name="Fitzgerald M."/>
            <person name="Haas B."/>
            <person name="Abouelleil A."/>
            <person name="Alvarado L."/>
            <person name="Arachchi H.M."/>
            <person name="Berlin A."/>
            <person name="Brown A."/>
            <person name="Chapman S.B."/>
            <person name="Chen Z."/>
            <person name="Dunbar C."/>
            <person name="Freedman E."/>
            <person name="Gearin G."/>
            <person name="Gellesch M."/>
            <person name="Goldberg J."/>
            <person name="Griggs A."/>
            <person name="Gujja S."/>
            <person name="Heiman D."/>
            <person name="Howarth C."/>
            <person name="Larson L."/>
            <person name="Lui A."/>
            <person name="MacDonald P.J.P."/>
            <person name="Montmayeur A."/>
            <person name="Murphy C."/>
            <person name="Neiman D."/>
            <person name="Pearson M."/>
            <person name="Priest M."/>
            <person name="Roberts A."/>
            <person name="Saif S."/>
            <person name="Shea T."/>
            <person name="Shenoy N."/>
            <person name="Sisk P."/>
            <person name="Stolte C."/>
            <person name="Sykes S."/>
            <person name="Wortman J."/>
            <person name="Nusbaum C."/>
            <person name="Birren B."/>
        </authorList>
    </citation>
    <scope>NUCLEOTIDE SEQUENCE [LARGE SCALE GENOMIC DNA]</scope>
    <source>
        <strain evidence="9 10">ACC19a</strain>
    </source>
</reference>
<evidence type="ECO:0000256" key="6">
    <source>
        <dbReference type="PIRNR" id="PIRNR002854"/>
    </source>
</evidence>
<dbReference type="SUPFAM" id="SSF53850">
    <property type="entry name" value="Periplasmic binding protein-like II"/>
    <property type="match status" value="1"/>
</dbReference>
<evidence type="ECO:0000256" key="5">
    <source>
        <dbReference type="ARBA" id="ARBA00023288"/>
    </source>
</evidence>
<feature type="signal peptide" evidence="8">
    <location>
        <begin position="1"/>
        <end position="25"/>
    </location>
</feature>
<keyword evidence="4" id="KW-0564">Palmitate</keyword>
<evidence type="ECO:0000256" key="3">
    <source>
        <dbReference type="ARBA" id="ARBA00023136"/>
    </source>
</evidence>
<comment type="similarity">
    <text evidence="6">Belongs to the nlpA lipoprotein family.</text>
</comment>
<feature type="chain" id="PRO_5038791291" description="Lipoprotein" evidence="8">
    <location>
        <begin position="26"/>
        <end position="281"/>
    </location>
</feature>
<keyword evidence="2 8" id="KW-0732">Signal</keyword>
<evidence type="ECO:0000256" key="1">
    <source>
        <dbReference type="ARBA" id="ARBA00004635"/>
    </source>
</evidence>
<organism evidence="9 10">
    <name type="scientific">Peptoanaerobacter stomatis</name>
    <dbReference type="NCBI Taxonomy" id="796937"/>
    <lineage>
        <taxon>Bacteria</taxon>
        <taxon>Bacillati</taxon>
        <taxon>Bacillota</taxon>
        <taxon>Clostridia</taxon>
        <taxon>Peptostreptococcales</taxon>
        <taxon>Filifactoraceae</taxon>
        <taxon>Peptoanaerobacter</taxon>
    </lineage>
</organism>
<sequence length="281" mass="30512">MKKNIKKLLAFALSASILLVGCSSGGNEKQGTAKEENKTASAEQVLKIGATPEPHAAILESVKPALEKEGIKLDIQVFNDYVIPNTALEEKDLDANYFQHQPYLDEFNAQKGTHIVSAGTVHVEPMAVYSKKYTALSDLPEGATISLPNDPTNGGRALILLQKEGLIKLKDGAGLTATDKDIVENAKNFKFELLDAAQLPRTLDDVDASVINTNYALDAKLDPTKDALVVEDKESPYANIVAVREGETEDPRIQALMKALNSEETKKFIEETYKGAIVPAF</sequence>
<dbReference type="PIRSF" id="PIRSF002854">
    <property type="entry name" value="MetQ"/>
    <property type="match status" value="1"/>
</dbReference>
<dbReference type="PANTHER" id="PTHR30429:SF0">
    <property type="entry name" value="METHIONINE-BINDING LIPOPROTEIN METQ"/>
    <property type="match status" value="1"/>
</dbReference>
<dbReference type="NCBIfam" id="TIGR00363">
    <property type="entry name" value="MetQ/NlpA family lipoprotein"/>
    <property type="match status" value="1"/>
</dbReference>
<evidence type="ECO:0000256" key="7">
    <source>
        <dbReference type="PIRSR" id="PIRSR002854-1"/>
    </source>
</evidence>
<dbReference type="Pfam" id="PF03180">
    <property type="entry name" value="Lipoprotein_9"/>
    <property type="match status" value="1"/>
</dbReference>
<protein>
    <recommendedName>
        <fullName evidence="6">Lipoprotein</fullName>
    </recommendedName>
</protein>
<evidence type="ECO:0000256" key="4">
    <source>
        <dbReference type="ARBA" id="ARBA00023139"/>
    </source>
</evidence>
<comment type="subcellular location">
    <subcellularLocation>
        <location evidence="1">Membrane</location>
        <topology evidence="1">Lipid-anchor</topology>
    </subcellularLocation>
</comment>
<evidence type="ECO:0000313" key="9">
    <source>
        <dbReference type="EMBL" id="EHL10032.1"/>
    </source>
</evidence>
<gene>
    <name evidence="9" type="ORF">HMPREF9629_01024</name>
</gene>
<accession>G9X3R7</accession>
<dbReference type="EMBL" id="AFZE01000058">
    <property type="protein sequence ID" value="EHL10032.1"/>
    <property type="molecule type" value="Genomic_DNA"/>
</dbReference>
<dbReference type="InterPro" id="IPR004872">
    <property type="entry name" value="Lipoprotein_NlpA"/>
</dbReference>
<dbReference type="HOGENOM" id="CLU_067080_0_0_9"/>
<dbReference type="Gene3D" id="3.40.190.10">
    <property type="entry name" value="Periplasmic binding protein-like II"/>
    <property type="match status" value="2"/>
</dbReference>
<dbReference type="CDD" id="cd13597">
    <property type="entry name" value="PBP2_lipoprotein_Tp32"/>
    <property type="match status" value="1"/>
</dbReference>
<name>G9X3R7_9FIRM</name>
<feature type="lipid moiety-binding region" description="S-diacylglycerol cysteine" evidence="7">
    <location>
        <position position="22"/>
    </location>
</feature>
<dbReference type="Proteomes" id="UP000006437">
    <property type="component" value="Unassembled WGS sequence"/>
</dbReference>
<evidence type="ECO:0000256" key="8">
    <source>
        <dbReference type="SAM" id="SignalP"/>
    </source>
</evidence>
<dbReference type="RefSeq" id="WP_009525259.1">
    <property type="nucleotide sequence ID" value="NZ_JBQMYE010000001.1"/>
</dbReference>
<dbReference type="AlphaFoldDB" id="G9X3R7"/>
<proteinExistence type="inferred from homology"/>
<dbReference type="PROSITE" id="PS51257">
    <property type="entry name" value="PROKAR_LIPOPROTEIN"/>
    <property type="match status" value="1"/>
</dbReference>
<evidence type="ECO:0000313" key="10">
    <source>
        <dbReference type="Proteomes" id="UP000006437"/>
    </source>
</evidence>
<dbReference type="GO" id="GO:0016020">
    <property type="term" value="C:membrane"/>
    <property type="evidence" value="ECO:0007669"/>
    <property type="project" value="UniProtKB-SubCell"/>
</dbReference>
<dbReference type="PATRIC" id="fig|796937.3.peg.2264"/>
<keyword evidence="3" id="KW-0472">Membrane</keyword>